<organism evidence="1 2">
    <name type="scientific">Clostridium intestinale</name>
    <dbReference type="NCBI Taxonomy" id="36845"/>
    <lineage>
        <taxon>Bacteria</taxon>
        <taxon>Bacillati</taxon>
        <taxon>Bacillota</taxon>
        <taxon>Clostridia</taxon>
        <taxon>Eubacteriales</taxon>
        <taxon>Clostridiaceae</taxon>
        <taxon>Clostridium</taxon>
    </lineage>
</organism>
<name>A0A7D6VNV9_9CLOT</name>
<sequence>MKKFKNFIPLDYEDKEKVKSEFRVKKIIKLLLLINLLLIPVAVSNIKTQVFNKEEKNLTINVKGELIPLDKIKILMDKSSELNSEIKINNYKFTIKTSKLDNNDRMFQELYKNKKIKIESVNHGEDFDEIKGVLNE</sequence>
<proteinExistence type="predicted"/>
<gene>
    <name evidence="1" type="ORF">HZF06_14555</name>
</gene>
<evidence type="ECO:0000313" key="1">
    <source>
        <dbReference type="EMBL" id="QLY78309.1"/>
    </source>
</evidence>
<accession>A0A7D6VNV9</accession>
<protein>
    <submittedName>
        <fullName evidence="1">Uncharacterized protein</fullName>
    </submittedName>
</protein>
<dbReference type="RefSeq" id="WP_181600711.1">
    <property type="nucleotide sequence ID" value="NZ_CP059378.1"/>
</dbReference>
<dbReference type="EMBL" id="CP059378">
    <property type="protein sequence ID" value="QLY78309.1"/>
    <property type="molecule type" value="Genomic_DNA"/>
</dbReference>
<dbReference type="Proteomes" id="UP000512286">
    <property type="component" value="Chromosome"/>
</dbReference>
<evidence type="ECO:0000313" key="2">
    <source>
        <dbReference type="Proteomes" id="UP000512286"/>
    </source>
</evidence>
<dbReference type="AlphaFoldDB" id="A0A7D6VNV9"/>
<reference evidence="1 2" key="1">
    <citation type="submission" date="2020-07" db="EMBL/GenBank/DDBJ databases">
        <title>Electron transfer.</title>
        <authorList>
            <person name="Huang L."/>
            <person name="Liu X."/>
            <person name="Zhou S."/>
        </authorList>
    </citation>
    <scope>NUCLEOTIDE SEQUENCE [LARGE SCALE GENOMIC DNA]</scope>
    <source>
        <strain evidence="1 2">Lx1</strain>
    </source>
</reference>
<dbReference type="KEGG" id="cint:HZF06_14555"/>